<organism evidence="2 3">
    <name type="scientific">Streptomyces neyagawaensis</name>
    <dbReference type="NCBI Taxonomy" id="42238"/>
    <lineage>
        <taxon>Bacteria</taxon>
        <taxon>Bacillati</taxon>
        <taxon>Actinomycetota</taxon>
        <taxon>Actinomycetes</taxon>
        <taxon>Kitasatosporales</taxon>
        <taxon>Streptomycetaceae</taxon>
        <taxon>Streptomyces</taxon>
    </lineage>
</organism>
<protein>
    <recommendedName>
        <fullName evidence="4">Secreted protein</fullName>
    </recommendedName>
</protein>
<keyword evidence="1" id="KW-0812">Transmembrane</keyword>
<feature type="transmembrane region" description="Helical" evidence="1">
    <location>
        <begin position="16"/>
        <end position="34"/>
    </location>
</feature>
<evidence type="ECO:0008006" key="4">
    <source>
        <dbReference type="Google" id="ProtNLM"/>
    </source>
</evidence>
<evidence type="ECO:0000256" key="1">
    <source>
        <dbReference type="SAM" id="Phobius"/>
    </source>
</evidence>
<name>A0ABV3AUN4_9ACTN</name>
<dbReference type="EMBL" id="JBEYXT010000022">
    <property type="protein sequence ID" value="MEU6800888.1"/>
    <property type="molecule type" value="Genomic_DNA"/>
</dbReference>
<accession>A0ABV3AUN4</accession>
<keyword evidence="3" id="KW-1185">Reference proteome</keyword>
<comment type="caution">
    <text evidence="2">The sequence shown here is derived from an EMBL/GenBank/DDBJ whole genome shotgun (WGS) entry which is preliminary data.</text>
</comment>
<reference evidence="2 3" key="1">
    <citation type="submission" date="2024-06" db="EMBL/GenBank/DDBJ databases">
        <title>The Natural Products Discovery Center: Release of the First 8490 Sequenced Strains for Exploring Actinobacteria Biosynthetic Diversity.</title>
        <authorList>
            <person name="Kalkreuter E."/>
            <person name="Kautsar S.A."/>
            <person name="Yang D."/>
            <person name="Bader C.D."/>
            <person name="Teijaro C.N."/>
            <person name="Fluegel L."/>
            <person name="Davis C.M."/>
            <person name="Simpson J.R."/>
            <person name="Lauterbach L."/>
            <person name="Steele A.D."/>
            <person name="Gui C."/>
            <person name="Meng S."/>
            <person name="Li G."/>
            <person name="Viehrig K."/>
            <person name="Ye F."/>
            <person name="Su P."/>
            <person name="Kiefer A.F."/>
            <person name="Nichols A."/>
            <person name="Cepeda A.J."/>
            <person name="Yan W."/>
            <person name="Fan B."/>
            <person name="Jiang Y."/>
            <person name="Adhikari A."/>
            <person name="Zheng C.-J."/>
            <person name="Schuster L."/>
            <person name="Cowan T.M."/>
            <person name="Smanski M.J."/>
            <person name="Chevrette M.G."/>
            <person name="De Carvalho L.P.S."/>
            <person name="Shen B."/>
        </authorList>
    </citation>
    <scope>NUCLEOTIDE SEQUENCE [LARGE SCALE GENOMIC DNA]</scope>
    <source>
        <strain evidence="2 3">NPDC046851</strain>
    </source>
</reference>
<proteinExistence type="predicted"/>
<gene>
    <name evidence="2" type="ORF">ABZ931_07725</name>
</gene>
<dbReference type="Proteomes" id="UP001551189">
    <property type="component" value="Unassembled WGS sequence"/>
</dbReference>
<keyword evidence="1" id="KW-1133">Transmembrane helix</keyword>
<evidence type="ECO:0000313" key="3">
    <source>
        <dbReference type="Proteomes" id="UP001551189"/>
    </source>
</evidence>
<dbReference type="RefSeq" id="WP_359692175.1">
    <property type="nucleotide sequence ID" value="NZ_JBEYXT010000022.1"/>
</dbReference>
<keyword evidence="1" id="KW-0472">Membrane</keyword>
<sequence length="172" mass="19084">MSSERPPSKAQGLREWLAFIVAAVAVLIAALSYYQAQQADETARKATEREQASLIDFIAWTQGGVETLSIGNHTRKPITDVTVSFADGAYLNVDTVPPCVMWYIRPLSVTTQNGQTITLQRPARLDFTDSHDPSQEWTLIKKLEKRSSQPSLVSDVTPYFSGQMFQQTTVCG</sequence>
<evidence type="ECO:0000313" key="2">
    <source>
        <dbReference type="EMBL" id="MEU6800888.1"/>
    </source>
</evidence>